<feature type="transmembrane region" description="Helical" evidence="12">
    <location>
        <begin position="6"/>
        <end position="28"/>
    </location>
</feature>
<gene>
    <name evidence="13" type="ORF">SLEP1_g16851</name>
</gene>
<evidence type="ECO:0000256" key="4">
    <source>
        <dbReference type="ARBA" id="ARBA00022617"/>
    </source>
</evidence>
<dbReference type="GO" id="GO:0020037">
    <property type="term" value="F:heme binding"/>
    <property type="evidence" value="ECO:0007669"/>
    <property type="project" value="InterPro"/>
</dbReference>
<dbReference type="SUPFAM" id="SSF48264">
    <property type="entry name" value="Cytochrome P450"/>
    <property type="match status" value="1"/>
</dbReference>
<evidence type="ECO:0000256" key="5">
    <source>
        <dbReference type="ARBA" id="ARBA00022692"/>
    </source>
</evidence>
<dbReference type="InterPro" id="IPR001128">
    <property type="entry name" value="Cyt_P450"/>
</dbReference>
<evidence type="ECO:0000256" key="12">
    <source>
        <dbReference type="SAM" id="Phobius"/>
    </source>
</evidence>
<evidence type="ECO:0000256" key="8">
    <source>
        <dbReference type="ARBA" id="ARBA00023002"/>
    </source>
</evidence>
<evidence type="ECO:0000256" key="3">
    <source>
        <dbReference type="ARBA" id="ARBA00010617"/>
    </source>
</evidence>
<dbReference type="InterPro" id="IPR036396">
    <property type="entry name" value="Cyt_P450_sf"/>
</dbReference>
<name>A0AAV5J2R0_9ROSI</name>
<comment type="similarity">
    <text evidence="3">Belongs to the cytochrome P450 family.</text>
</comment>
<keyword evidence="14" id="KW-1185">Reference proteome</keyword>
<dbReference type="PRINTS" id="PR00463">
    <property type="entry name" value="EP450I"/>
</dbReference>
<keyword evidence="4" id="KW-0349">Heme</keyword>
<evidence type="ECO:0008006" key="15">
    <source>
        <dbReference type="Google" id="ProtNLM"/>
    </source>
</evidence>
<comment type="cofactor">
    <cofactor evidence="1">
        <name>heme</name>
        <dbReference type="ChEBI" id="CHEBI:30413"/>
    </cofactor>
</comment>
<keyword evidence="11 12" id="KW-0472">Membrane</keyword>
<keyword evidence="9" id="KW-0408">Iron</keyword>
<dbReference type="EMBL" id="BPVZ01000022">
    <property type="protein sequence ID" value="GKV04738.1"/>
    <property type="molecule type" value="Genomic_DNA"/>
</dbReference>
<comment type="caution">
    <text evidence="13">The sequence shown here is derived from an EMBL/GenBank/DDBJ whole genome shotgun (WGS) entry which is preliminary data.</text>
</comment>
<keyword evidence="5 12" id="KW-0812">Transmembrane</keyword>
<accession>A0AAV5J2R0</accession>
<dbReference type="AlphaFoldDB" id="A0AAV5J2R0"/>
<evidence type="ECO:0000256" key="6">
    <source>
        <dbReference type="ARBA" id="ARBA00022723"/>
    </source>
</evidence>
<protein>
    <recommendedName>
        <fullName evidence="15">Cytochrome P450</fullName>
    </recommendedName>
</protein>
<dbReference type="Pfam" id="PF00067">
    <property type="entry name" value="p450"/>
    <property type="match status" value="1"/>
</dbReference>
<dbReference type="GO" id="GO:0016705">
    <property type="term" value="F:oxidoreductase activity, acting on paired donors, with incorporation or reduction of molecular oxygen"/>
    <property type="evidence" value="ECO:0007669"/>
    <property type="project" value="InterPro"/>
</dbReference>
<evidence type="ECO:0000256" key="9">
    <source>
        <dbReference type="ARBA" id="ARBA00023004"/>
    </source>
</evidence>
<evidence type="ECO:0000256" key="11">
    <source>
        <dbReference type="ARBA" id="ARBA00023136"/>
    </source>
</evidence>
<dbReference type="PANTHER" id="PTHR47947:SF26">
    <property type="entry name" value="CYTOCHROME P450"/>
    <property type="match status" value="1"/>
</dbReference>
<keyword evidence="8" id="KW-0560">Oxidoreductase</keyword>
<evidence type="ECO:0000256" key="10">
    <source>
        <dbReference type="ARBA" id="ARBA00023033"/>
    </source>
</evidence>
<keyword evidence="6" id="KW-0479">Metal-binding</keyword>
<dbReference type="GO" id="GO:0016020">
    <property type="term" value="C:membrane"/>
    <property type="evidence" value="ECO:0007669"/>
    <property type="project" value="UniProtKB-SubCell"/>
</dbReference>
<evidence type="ECO:0000256" key="2">
    <source>
        <dbReference type="ARBA" id="ARBA00004370"/>
    </source>
</evidence>
<keyword evidence="10" id="KW-0503">Monooxygenase</keyword>
<organism evidence="13 14">
    <name type="scientific">Rubroshorea leprosula</name>
    <dbReference type="NCBI Taxonomy" id="152421"/>
    <lineage>
        <taxon>Eukaryota</taxon>
        <taxon>Viridiplantae</taxon>
        <taxon>Streptophyta</taxon>
        <taxon>Embryophyta</taxon>
        <taxon>Tracheophyta</taxon>
        <taxon>Spermatophyta</taxon>
        <taxon>Magnoliopsida</taxon>
        <taxon>eudicotyledons</taxon>
        <taxon>Gunneridae</taxon>
        <taxon>Pentapetalae</taxon>
        <taxon>rosids</taxon>
        <taxon>malvids</taxon>
        <taxon>Malvales</taxon>
        <taxon>Dipterocarpaceae</taxon>
        <taxon>Rubroshorea</taxon>
    </lineage>
</organism>
<dbReference type="GO" id="GO:0005506">
    <property type="term" value="F:iron ion binding"/>
    <property type="evidence" value="ECO:0007669"/>
    <property type="project" value="InterPro"/>
</dbReference>
<dbReference type="InterPro" id="IPR002401">
    <property type="entry name" value="Cyt_P450_E_grp-I"/>
</dbReference>
<proteinExistence type="inferred from homology"/>
<evidence type="ECO:0000256" key="1">
    <source>
        <dbReference type="ARBA" id="ARBA00001971"/>
    </source>
</evidence>
<dbReference type="Proteomes" id="UP001054252">
    <property type="component" value="Unassembled WGS sequence"/>
</dbReference>
<dbReference type="GO" id="GO:0004497">
    <property type="term" value="F:monooxygenase activity"/>
    <property type="evidence" value="ECO:0007669"/>
    <property type="project" value="UniProtKB-KW"/>
</dbReference>
<evidence type="ECO:0000313" key="13">
    <source>
        <dbReference type="EMBL" id="GKV04738.1"/>
    </source>
</evidence>
<dbReference type="PANTHER" id="PTHR47947">
    <property type="entry name" value="CYTOCHROME P450 82C3-RELATED"/>
    <property type="match status" value="1"/>
</dbReference>
<keyword evidence="7 12" id="KW-1133">Transmembrane helix</keyword>
<dbReference type="InterPro" id="IPR050651">
    <property type="entry name" value="Plant_Cytochrome_P450_Monoox"/>
</dbReference>
<comment type="subcellular location">
    <subcellularLocation>
        <location evidence="2">Membrane</location>
    </subcellularLocation>
</comment>
<reference evidence="13 14" key="1">
    <citation type="journal article" date="2021" name="Commun. Biol.">
        <title>The genome of Shorea leprosula (Dipterocarpaceae) highlights the ecological relevance of drought in aseasonal tropical rainforests.</title>
        <authorList>
            <person name="Ng K.K.S."/>
            <person name="Kobayashi M.J."/>
            <person name="Fawcett J.A."/>
            <person name="Hatakeyama M."/>
            <person name="Paape T."/>
            <person name="Ng C.H."/>
            <person name="Ang C.C."/>
            <person name="Tnah L.H."/>
            <person name="Lee C.T."/>
            <person name="Nishiyama T."/>
            <person name="Sese J."/>
            <person name="O'Brien M.J."/>
            <person name="Copetti D."/>
            <person name="Mohd Noor M.I."/>
            <person name="Ong R.C."/>
            <person name="Putra M."/>
            <person name="Sireger I.Z."/>
            <person name="Indrioko S."/>
            <person name="Kosugi Y."/>
            <person name="Izuno A."/>
            <person name="Isagi Y."/>
            <person name="Lee S.L."/>
            <person name="Shimizu K.K."/>
        </authorList>
    </citation>
    <scope>NUCLEOTIDE SEQUENCE [LARGE SCALE GENOMIC DNA]</scope>
    <source>
        <strain evidence="13">214</strain>
    </source>
</reference>
<evidence type="ECO:0000313" key="14">
    <source>
        <dbReference type="Proteomes" id="UP001054252"/>
    </source>
</evidence>
<sequence>MDFLLSFSTTLTTGILAFLLFICSFLALSRRGNAQKKRMPPQAGGAWPIIGHLPLLGGPTPPHRILGEMADKYGPVFTIKLGVHRALIVSDSEVAKECLATNDKAFATRPKSVSMEVLGYNYAMFGSSPYGSYWRHARKIATVELLSNHRLEMFKHVRESEMKAWIKEIHHIWENNKDGSHNVSMEMKRWFGDLTLNKKGGLGVRDLRKYNSALLGKWWARFEDNSEGLWKKILNAKYYNERRGVVGAGNIRRRRLSKVWEDIVKLGNVGSEMGEIVGNAFVWEIGEDIKIGEMGEWCEGEWRWKTDWKRDLSRRAREDERLLLEQIAGVRIKKGIEDRRIWKHDGNGEYSIKKAYSIYMMINVCWKMTCAKQFRIILCLEEFPFLLGDCFWTDSQLKAI</sequence>
<dbReference type="Gene3D" id="1.10.630.10">
    <property type="entry name" value="Cytochrome P450"/>
    <property type="match status" value="1"/>
</dbReference>
<evidence type="ECO:0000256" key="7">
    <source>
        <dbReference type="ARBA" id="ARBA00022989"/>
    </source>
</evidence>